<accession>A0A084GF18</accession>
<evidence type="ECO:0000313" key="2">
    <source>
        <dbReference type="EMBL" id="KEZ45930.1"/>
    </source>
</evidence>
<evidence type="ECO:0000313" key="3">
    <source>
        <dbReference type="Proteomes" id="UP000028545"/>
    </source>
</evidence>
<gene>
    <name evidence="2" type="ORF">SAPIO_CDS1314</name>
</gene>
<keyword evidence="3" id="KW-1185">Reference proteome</keyword>
<dbReference type="VEuPathDB" id="FungiDB:SAPIO_CDS1314"/>
<feature type="region of interest" description="Disordered" evidence="1">
    <location>
        <begin position="253"/>
        <end position="302"/>
    </location>
</feature>
<dbReference type="KEGG" id="sapo:SAPIO_CDS1314"/>
<organism evidence="2 3">
    <name type="scientific">Pseudallescheria apiosperma</name>
    <name type="common">Scedosporium apiospermum</name>
    <dbReference type="NCBI Taxonomy" id="563466"/>
    <lineage>
        <taxon>Eukaryota</taxon>
        <taxon>Fungi</taxon>
        <taxon>Dikarya</taxon>
        <taxon>Ascomycota</taxon>
        <taxon>Pezizomycotina</taxon>
        <taxon>Sordariomycetes</taxon>
        <taxon>Hypocreomycetidae</taxon>
        <taxon>Microascales</taxon>
        <taxon>Microascaceae</taxon>
        <taxon>Scedosporium</taxon>
    </lineage>
</organism>
<feature type="compositionally biased region" description="Basic and acidic residues" evidence="1">
    <location>
        <begin position="290"/>
        <end position="302"/>
    </location>
</feature>
<dbReference type="OrthoDB" id="5316527at2759"/>
<dbReference type="RefSeq" id="XP_016645729.1">
    <property type="nucleotide sequence ID" value="XM_016784613.1"/>
</dbReference>
<protein>
    <submittedName>
        <fullName evidence="2">Uncharacterized protein</fullName>
    </submittedName>
</protein>
<dbReference type="Proteomes" id="UP000028545">
    <property type="component" value="Unassembled WGS sequence"/>
</dbReference>
<evidence type="ECO:0000256" key="1">
    <source>
        <dbReference type="SAM" id="MobiDB-lite"/>
    </source>
</evidence>
<proteinExistence type="predicted"/>
<name>A0A084GF18_PSEDA</name>
<sequence>MQRFARLTRLRPTFEVAKHAANMNTSSQTIQVQRVRFHRLRRSGFSSVVIEVVDEDEDDHVHFHDRPGARTRGVPDASVMAFIPFPFTEQQVQPPPYRRGTPEWAAFEKISKDQKLKTKLKKDLGKLTLDILGSNRALVNKWGRPTGWQGWLKISFPSAPSPEWLQQGLLIKNDGISWGAKQPVDPYVINMLHKVLWPAPLASAVWQYTKTVVGQSYSKLVGISSEQMTPSRPGGVIIIAGADEKRSQVTLPVKKQIPDSTAAGTPPAEQGKEVPSQPVNQNNTSRSTSTRKETDFMSESRKALGPVHSKIFDLARAPADLMRELSPSAWDQLVSSVRSIWARGRRQPPRGCVKMYGLMHVETTKAFVMLDVVAFWDTKVEKFDRPSMYIGLREVTHKGSPRN</sequence>
<dbReference type="GeneID" id="27720386"/>
<dbReference type="AlphaFoldDB" id="A0A084GF18"/>
<reference evidence="2 3" key="1">
    <citation type="journal article" date="2014" name="Genome Announc.">
        <title>Draft genome sequence of the pathogenic fungus Scedosporium apiospermum.</title>
        <authorList>
            <person name="Vandeputte P."/>
            <person name="Ghamrawi S."/>
            <person name="Rechenmann M."/>
            <person name="Iltis A."/>
            <person name="Giraud S."/>
            <person name="Fleury M."/>
            <person name="Thornton C."/>
            <person name="Delhaes L."/>
            <person name="Meyer W."/>
            <person name="Papon N."/>
            <person name="Bouchara J.P."/>
        </authorList>
    </citation>
    <scope>NUCLEOTIDE SEQUENCE [LARGE SCALE GENOMIC DNA]</scope>
    <source>
        <strain evidence="2 3">IHEM 14462</strain>
    </source>
</reference>
<feature type="compositionally biased region" description="Polar residues" evidence="1">
    <location>
        <begin position="277"/>
        <end position="288"/>
    </location>
</feature>
<dbReference type="HOGENOM" id="CLU_683621_0_0_1"/>
<comment type="caution">
    <text evidence="2">The sequence shown here is derived from an EMBL/GenBank/DDBJ whole genome shotgun (WGS) entry which is preliminary data.</text>
</comment>
<dbReference type="EMBL" id="JOWA01000055">
    <property type="protein sequence ID" value="KEZ45930.1"/>
    <property type="molecule type" value="Genomic_DNA"/>
</dbReference>
<dbReference type="OMA" id="TAFHLWS"/>